<proteinExistence type="predicted"/>
<organism evidence="1 2">
    <name type="scientific">Mesorhizobium escarrei</name>
    <dbReference type="NCBI Taxonomy" id="666018"/>
    <lineage>
        <taxon>Bacteria</taxon>
        <taxon>Pseudomonadati</taxon>
        <taxon>Pseudomonadota</taxon>
        <taxon>Alphaproteobacteria</taxon>
        <taxon>Hyphomicrobiales</taxon>
        <taxon>Phyllobacteriaceae</taxon>
        <taxon>Mesorhizobium</taxon>
    </lineage>
</organism>
<evidence type="ECO:0000313" key="1">
    <source>
        <dbReference type="EMBL" id="CAH2400834.1"/>
    </source>
</evidence>
<evidence type="ECO:0000313" key="2">
    <source>
        <dbReference type="Proteomes" id="UP001153050"/>
    </source>
</evidence>
<comment type="caution">
    <text evidence="1">The sequence shown here is derived from an EMBL/GenBank/DDBJ whole genome shotgun (WGS) entry which is preliminary data.</text>
</comment>
<dbReference type="Proteomes" id="UP001153050">
    <property type="component" value="Unassembled WGS sequence"/>
</dbReference>
<accession>A0ABM9DVT9</accession>
<dbReference type="EMBL" id="CAKXZT010000121">
    <property type="protein sequence ID" value="CAH2400834.1"/>
    <property type="molecule type" value="Genomic_DNA"/>
</dbReference>
<protein>
    <submittedName>
        <fullName evidence="1">Uncharacterized protein</fullName>
    </submittedName>
</protein>
<gene>
    <name evidence="1" type="ORF">MES5069_270072</name>
</gene>
<reference evidence="1 2" key="1">
    <citation type="submission" date="2022-03" db="EMBL/GenBank/DDBJ databases">
        <authorList>
            <person name="Brunel B."/>
        </authorList>
    </citation>
    <scope>NUCLEOTIDE SEQUENCE [LARGE SCALE GENOMIC DNA]</scope>
    <source>
        <strain evidence="1">STM5069sample</strain>
    </source>
</reference>
<name>A0ABM9DVT9_9HYPH</name>
<keyword evidence="2" id="KW-1185">Reference proteome</keyword>
<sequence>MGGVAERIRGIFERRLIAVDNHKRLSFEALTRMSARGTFQPSAGRKVDGSQYDIAL</sequence>